<dbReference type="InterPro" id="IPR052775">
    <property type="entry name" value="IUN_hydrolase"/>
</dbReference>
<dbReference type="Pfam" id="PF01156">
    <property type="entry name" value="IU_nuc_hydro"/>
    <property type="match status" value="1"/>
</dbReference>
<dbReference type="AlphaFoldDB" id="A0A8C7M944"/>
<dbReference type="PANTHER" id="PTHR46190">
    <property type="entry name" value="SI:CH211-201H21.5-RELATED"/>
    <property type="match status" value="1"/>
</dbReference>
<dbReference type="SUPFAM" id="SSF53590">
    <property type="entry name" value="Nucleoside hydrolase"/>
    <property type="match status" value="1"/>
</dbReference>
<dbReference type="InterPro" id="IPR036452">
    <property type="entry name" value="Ribo_hydro-like"/>
</dbReference>
<evidence type="ECO:0000256" key="1">
    <source>
        <dbReference type="ARBA" id="ARBA00009176"/>
    </source>
</evidence>
<dbReference type="InterPro" id="IPR001910">
    <property type="entry name" value="Inosine/uridine_hydrolase_dom"/>
</dbReference>
<sequence length="580" mass="64711">MVHTSRETHGVMVHTSRETHGVMVHTSRETHGVMVHTSRETHGVMVHTSRETHGVMVHTSRETHGVMVHTSRETHGVMVHTSRETHGVMVHTSRETHGVMVHTSRETHGVMVHTSRETHGVMVHTSRETHGVMVHTSRETHGVMVHTSRETHGVMVHTSRETHGVMVHTSRETHGVMVHTSRETHGVMVHTSRETHGVMVYLCSICDIDNLIMHIYNTLPVLPKYNLNSKDEALLILFLTNVPPAQLICFSTATMAQRLVIIDTDAGIDDAQAIMMAVAAPSLQILGITCCFGNTDVDNVCQNVLLVLSVCERTQIPVFQGAAGPLVGATKAFSDHFGTDGLGDVLEDRDPQWKEKLQREHAVNAMIRLVAANPKQVSLVALGPLTNLALAIRLDPSFQQNLKELVIMGGNMEGKGNVSLCGEFNFVMDPESAFIVLEEYLCPTRIASWEYCCRNKLEWEFFEKLINEDTPAGRFMKMITSKCWGYSKEAMLSKRDVYFGPGFVSYDAYAMAACIDSSVVTESIECAVRVELQGELCRGMMVLDQRNKLNKSHRVSVMKTCDLTKFRQLLMASLKQPCRK</sequence>
<dbReference type="GeneTree" id="ENSGT00940000166460"/>
<feature type="domain" description="Inosine/uridine-preferring nucleoside hydrolase" evidence="2">
    <location>
        <begin position="260"/>
        <end position="567"/>
    </location>
</feature>
<dbReference type="CDD" id="cd02649">
    <property type="entry name" value="nuc_hydro_CeIAG"/>
    <property type="match status" value="1"/>
</dbReference>
<dbReference type="GO" id="GO:0016799">
    <property type="term" value="F:hydrolase activity, hydrolyzing N-glycosyl compounds"/>
    <property type="evidence" value="ECO:0007669"/>
    <property type="project" value="InterPro"/>
</dbReference>
<comment type="similarity">
    <text evidence="1">Belongs to the IUNH family.</text>
</comment>
<gene>
    <name evidence="3" type="primary">si:ch211-201h21.5</name>
</gene>
<reference evidence="3" key="2">
    <citation type="submission" date="2025-09" db="UniProtKB">
        <authorList>
            <consortium name="Ensembl"/>
        </authorList>
    </citation>
    <scope>IDENTIFICATION</scope>
</reference>
<evidence type="ECO:0000313" key="3">
    <source>
        <dbReference type="Ensembl" id="ENSOKIP00005037420.1"/>
    </source>
</evidence>
<organism evidence="3 4">
    <name type="scientific">Oncorhynchus kisutch</name>
    <name type="common">Coho salmon</name>
    <name type="synonym">Salmo kisutch</name>
    <dbReference type="NCBI Taxonomy" id="8019"/>
    <lineage>
        <taxon>Eukaryota</taxon>
        <taxon>Metazoa</taxon>
        <taxon>Chordata</taxon>
        <taxon>Craniata</taxon>
        <taxon>Vertebrata</taxon>
        <taxon>Euteleostomi</taxon>
        <taxon>Actinopterygii</taxon>
        <taxon>Neopterygii</taxon>
        <taxon>Teleostei</taxon>
        <taxon>Protacanthopterygii</taxon>
        <taxon>Salmoniformes</taxon>
        <taxon>Salmonidae</taxon>
        <taxon>Salmoninae</taxon>
        <taxon>Oncorhynchus</taxon>
    </lineage>
</organism>
<dbReference type="Proteomes" id="UP000694557">
    <property type="component" value="Unassembled WGS sequence"/>
</dbReference>
<dbReference type="Gene3D" id="3.90.245.10">
    <property type="entry name" value="Ribonucleoside hydrolase-like"/>
    <property type="match status" value="1"/>
</dbReference>
<keyword evidence="4" id="KW-1185">Reference proteome</keyword>
<evidence type="ECO:0000259" key="2">
    <source>
        <dbReference type="Pfam" id="PF01156"/>
    </source>
</evidence>
<name>A0A8C7M944_ONCKI</name>
<evidence type="ECO:0000313" key="4">
    <source>
        <dbReference type="Proteomes" id="UP000694557"/>
    </source>
</evidence>
<protein>
    <submittedName>
        <fullName evidence="3">Si:ch211-201h21.5</fullName>
    </submittedName>
</protein>
<dbReference type="Ensembl" id="ENSOKIT00005039504.1">
    <property type="protein sequence ID" value="ENSOKIP00005037420.1"/>
    <property type="gene ID" value="ENSOKIG00005015953.1"/>
</dbReference>
<accession>A0A8C7M944</accession>
<reference evidence="3" key="1">
    <citation type="submission" date="2025-08" db="UniProtKB">
        <authorList>
            <consortium name="Ensembl"/>
        </authorList>
    </citation>
    <scope>IDENTIFICATION</scope>
</reference>
<dbReference type="PANTHER" id="PTHR46190:SF1">
    <property type="entry name" value="SI:CH211-201H21.5"/>
    <property type="match status" value="1"/>
</dbReference>
<proteinExistence type="inferred from homology"/>